<protein>
    <submittedName>
        <fullName evidence="1">Uncharacterized protein</fullName>
    </submittedName>
</protein>
<dbReference type="Proteomes" id="UP001178148">
    <property type="component" value="Unassembled WGS sequence"/>
</dbReference>
<keyword evidence="2" id="KW-1185">Reference proteome</keyword>
<dbReference type="EMBL" id="JASXSV010000010">
    <property type="protein sequence ID" value="MDP0589107.1"/>
    <property type="molecule type" value="Genomic_DNA"/>
</dbReference>
<sequence>MPYRGQLPLMLDSEGRDVTGKIYEPLLPKDRIDKFDCNPCTQSFIISHKDTVLHNAGYSPFELAVDIAFKTTDVNSDEYILSFLNKNCISPIMKNH</sequence>
<name>A0AA90SDB7_9GAMM</name>
<evidence type="ECO:0000313" key="1">
    <source>
        <dbReference type="EMBL" id="MDP0589107.1"/>
    </source>
</evidence>
<evidence type="ECO:0000313" key="2">
    <source>
        <dbReference type="Proteomes" id="UP001178148"/>
    </source>
</evidence>
<gene>
    <name evidence="1" type="ORF">QS748_07880</name>
</gene>
<dbReference type="AlphaFoldDB" id="A0AA90SDB7"/>
<proteinExistence type="predicted"/>
<accession>A0AA90SDB7</accession>
<organism evidence="1 2">
    <name type="scientific">Candidatus Endonucleibacter bathymodioli</name>
    <dbReference type="NCBI Taxonomy" id="539814"/>
    <lineage>
        <taxon>Bacteria</taxon>
        <taxon>Pseudomonadati</taxon>
        <taxon>Pseudomonadota</taxon>
        <taxon>Gammaproteobacteria</taxon>
        <taxon>Oceanospirillales</taxon>
        <taxon>Endozoicomonadaceae</taxon>
        <taxon>Candidatus Endonucleibacter</taxon>
    </lineage>
</organism>
<reference evidence="1 2" key="1">
    <citation type="journal article" date="2023" name="bioRxiv">
        <title>An intranuclear bacterial parasite of deep-sea mussels expresses apoptosis inhibitors acquired from its host.</title>
        <authorList>
            <person name="Gonzalez Porras M.A."/>
            <person name="Assie A."/>
            <person name="Tietjen M."/>
            <person name="Violette M."/>
            <person name="Kleiner M."/>
            <person name="Gruber-Vodicka H."/>
            <person name="Dubilier N."/>
            <person name="Leisch N."/>
        </authorList>
    </citation>
    <scope>NUCLEOTIDE SEQUENCE [LARGE SCALE GENOMIC DNA]</scope>
    <source>
        <strain evidence="1">IAP13</strain>
    </source>
</reference>
<comment type="caution">
    <text evidence="1">The sequence shown here is derived from an EMBL/GenBank/DDBJ whole genome shotgun (WGS) entry which is preliminary data.</text>
</comment>